<dbReference type="Proteomes" id="UP000029267">
    <property type="component" value="Unassembled WGS sequence"/>
</dbReference>
<keyword evidence="3" id="KW-1185">Reference proteome</keyword>
<feature type="domain" description="Knr4/Smi1-like" evidence="1">
    <location>
        <begin position="15"/>
        <end position="145"/>
    </location>
</feature>
<evidence type="ECO:0000313" key="3">
    <source>
        <dbReference type="Proteomes" id="UP000029267"/>
    </source>
</evidence>
<evidence type="ECO:0000313" key="2">
    <source>
        <dbReference type="EMBL" id="MEB3750761.1"/>
    </source>
</evidence>
<dbReference type="InterPro" id="IPR018958">
    <property type="entry name" value="Knr4/Smi1-like_dom"/>
</dbReference>
<sequence>MKIYYNNKILNAKEKITIEDIQEIELKYHFTFPEEFKEHYLSYNGGEPEKYVFVDEDGDEYIIQQFIPIKGGNRDFDTTLRDLRRDGIIPDWLIPFAEEPSGDLYCFSIAEGSEGDIYLWYHEEVDDPDNSYSYLCDSLSEFINSMKEHY</sequence>
<protein>
    <recommendedName>
        <fullName evidence="1">Knr4/Smi1-like domain-containing protein</fullName>
    </recommendedName>
</protein>
<dbReference type="RefSeq" id="WP_324698682.1">
    <property type="nucleotide sequence ID" value="NZ_JPYA02000002.1"/>
</dbReference>
<name>A0ABU6BFT5_9BACL</name>
<evidence type="ECO:0000259" key="1">
    <source>
        <dbReference type="SMART" id="SM00860"/>
    </source>
</evidence>
<proteinExistence type="predicted"/>
<dbReference type="SMART" id="SM00860">
    <property type="entry name" value="SMI1_KNR4"/>
    <property type="match status" value="1"/>
</dbReference>
<comment type="caution">
    <text evidence="2">The sequence shown here is derived from an EMBL/GenBank/DDBJ whole genome shotgun (WGS) entry which is preliminary data.</text>
</comment>
<gene>
    <name evidence="2" type="ORF">EP10_001602</name>
</gene>
<dbReference type="EMBL" id="JPYA02000002">
    <property type="protein sequence ID" value="MEB3750761.1"/>
    <property type="molecule type" value="Genomic_DNA"/>
</dbReference>
<reference evidence="2 3" key="1">
    <citation type="journal article" date="2014" name="Genome Announc.">
        <title>Draft Genome Sequence of Geobacillus icigianus Strain G1w1T Isolated from Hot Springs in the Valley of Geysers, Kamchatka (Russian Federation).</title>
        <authorList>
            <person name="Bryanskaya A.V."/>
            <person name="Rozanov A.S."/>
            <person name="Logacheva M.D."/>
            <person name="Kotenko A.V."/>
            <person name="Peltek S.E."/>
        </authorList>
    </citation>
    <scope>NUCLEOTIDE SEQUENCE [LARGE SCALE GENOMIC DNA]</scope>
    <source>
        <strain evidence="2 3">G1w1</strain>
    </source>
</reference>
<organism evidence="2 3">
    <name type="scientific">Geobacillus icigianus</name>
    <dbReference type="NCBI Taxonomy" id="1430331"/>
    <lineage>
        <taxon>Bacteria</taxon>
        <taxon>Bacillati</taxon>
        <taxon>Bacillota</taxon>
        <taxon>Bacilli</taxon>
        <taxon>Bacillales</taxon>
        <taxon>Anoxybacillaceae</taxon>
        <taxon>Geobacillus</taxon>
    </lineage>
</organism>
<dbReference type="InterPro" id="IPR037883">
    <property type="entry name" value="Knr4/Smi1-like_sf"/>
</dbReference>
<dbReference type="Pfam" id="PF09346">
    <property type="entry name" value="SMI1_KNR4"/>
    <property type="match status" value="1"/>
</dbReference>
<dbReference type="SUPFAM" id="SSF160631">
    <property type="entry name" value="SMI1/KNR4-like"/>
    <property type="match status" value="1"/>
</dbReference>
<accession>A0ABU6BFT5</accession>
<dbReference type="Gene3D" id="3.40.1580.10">
    <property type="entry name" value="SMI1/KNR4-like"/>
    <property type="match status" value="1"/>
</dbReference>